<evidence type="ECO:0000259" key="9">
    <source>
        <dbReference type="Pfam" id="PF21082"/>
    </source>
</evidence>
<name>A0A286I0E5_9HYPH</name>
<dbReference type="InterPro" id="IPR045275">
    <property type="entry name" value="MscS_archaea/bacteria_type"/>
</dbReference>
<comment type="caution">
    <text evidence="7">Lacks conserved residue(s) required for the propagation of feature annotation.</text>
</comment>
<dbReference type="Gene3D" id="3.30.70.100">
    <property type="match status" value="1"/>
</dbReference>
<comment type="subcellular location">
    <subcellularLocation>
        <location evidence="7">Cell inner membrane</location>
        <topology evidence="7">Multi-pass membrane protein</topology>
    </subcellularLocation>
    <subcellularLocation>
        <location evidence="1">Cell membrane</location>
        <topology evidence="1">Multi-pass membrane protein</topology>
    </subcellularLocation>
</comment>
<keyword evidence="7" id="KW-0407">Ion channel</keyword>
<dbReference type="Proteomes" id="UP000219465">
    <property type="component" value="Unassembled WGS sequence"/>
</dbReference>
<feature type="domain" description="Mechanosensitive ion channel MscS C-terminal" evidence="9">
    <location>
        <begin position="187"/>
        <end position="273"/>
    </location>
</feature>
<keyword evidence="7" id="KW-0813">Transport</keyword>
<dbReference type="AlphaFoldDB" id="A0A286I0E5"/>
<gene>
    <name evidence="10" type="ORF">SAMN05877838_0907</name>
</gene>
<proteinExistence type="inferred from homology"/>
<reference evidence="11" key="1">
    <citation type="submission" date="2017-08" db="EMBL/GenBank/DDBJ databases">
        <authorList>
            <person name="Varghese N."/>
            <person name="Submissions S."/>
        </authorList>
    </citation>
    <scope>NUCLEOTIDE SEQUENCE [LARGE SCALE GENOMIC DNA]</scope>
    <source>
        <strain evidence="11">KCTC 23107</strain>
    </source>
</reference>
<keyword evidence="3" id="KW-1003">Cell membrane</keyword>
<evidence type="ECO:0000259" key="8">
    <source>
        <dbReference type="Pfam" id="PF00924"/>
    </source>
</evidence>
<dbReference type="Pfam" id="PF00924">
    <property type="entry name" value="MS_channel_2nd"/>
    <property type="match status" value="1"/>
</dbReference>
<feature type="transmembrane region" description="Helical" evidence="7">
    <location>
        <begin position="95"/>
        <end position="112"/>
    </location>
</feature>
<evidence type="ECO:0000313" key="10">
    <source>
        <dbReference type="EMBL" id="SOE12889.1"/>
    </source>
</evidence>
<keyword evidence="5 7" id="KW-1133">Transmembrane helix</keyword>
<dbReference type="SUPFAM" id="SSF82861">
    <property type="entry name" value="Mechanosensitive channel protein MscS (YggB), transmembrane region"/>
    <property type="match status" value="1"/>
</dbReference>
<evidence type="ECO:0000256" key="1">
    <source>
        <dbReference type="ARBA" id="ARBA00004651"/>
    </source>
</evidence>
<keyword evidence="7" id="KW-0997">Cell inner membrane</keyword>
<keyword evidence="4 7" id="KW-0812">Transmembrane</keyword>
<comment type="subunit">
    <text evidence="7">Homoheptamer.</text>
</comment>
<evidence type="ECO:0000256" key="5">
    <source>
        <dbReference type="ARBA" id="ARBA00022989"/>
    </source>
</evidence>
<feature type="domain" description="Mechanosensitive ion channel MscS" evidence="8">
    <location>
        <begin position="114"/>
        <end position="176"/>
    </location>
</feature>
<comment type="similarity">
    <text evidence="2 7">Belongs to the MscS (TC 1.A.23) family.</text>
</comment>
<dbReference type="InterPro" id="IPR011066">
    <property type="entry name" value="MscS_channel_C_sf"/>
</dbReference>
<dbReference type="InterPro" id="IPR011014">
    <property type="entry name" value="MscS_channel_TM-2"/>
</dbReference>
<dbReference type="RefSeq" id="WP_210421476.1">
    <property type="nucleotide sequence ID" value="NZ_OCPC01000001.1"/>
</dbReference>
<dbReference type="SUPFAM" id="SSF82689">
    <property type="entry name" value="Mechanosensitive channel protein MscS (YggB), C-terminal domain"/>
    <property type="match status" value="1"/>
</dbReference>
<evidence type="ECO:0000256" key="6">
    <source>
        <dbReference type="ARBA" id="ARBA00023136"/>
    </source>
</evidence>
<evidence type="ECO:0000256" key="3">
    <source>
        <dbReference type="ARBA" id="ARBA00022475"/>
    </source>
</evidence>
<keyword evidence="7" id="KW-0406">Ion transport</keyword>
<dbReference type="Gene3D" id="2.30.30.60">
    <property type="match status" value="1"/>
</dbReference>
<comment type="function">
    <text evidence="7">Mechanosensitive channel that participates in the regulation of osmotic pressure changes within the cell, opening in response to stretch forces in the membrane lipid bilayer, without the need for other proteins. Contributes to normal resistance to hypoosmotic shock. Forms an ion channel of 1.0 nanosiemens conductance with a slight preference for anions.</text>
</comment>
<dbReference type="InterPro" id="IPR010920">
    <property type="entry name" value="LSM_dom_sf"/>
</dbReference>
<dbReference type="Gene3D" id="1.10.287.1260">
    <property type="match status" value="1"/>
</dbReference>
<keyword evidence="6 7" id="KW-0472">Membrane</keyword>
<keyword evidence="11" id="KW-1185">Reference proteome</keyword>
<dbReference type="InterPro" id="IPR049278">
    <property type="entry name" value="MS_channel_C"/>
</dbReference>
<dbReference type="GO" id="GO:0008381">
    <property type="term" value="F:mechanosensitive monoatomic ion channel activity"/>
    <property type="evidence" value="ECO:0007669"/>
    <property type="project" value="InterPro"/>
</dbReference>
<evidence type="ECO:0000256" key="2">
    <source>
        <dbReference type="ARBA" id="ARBA00008017"/>
    </source>
</evidence>
<dbReference type="InterPro" id="IPR006685">
    <property type="entry name" value="MscS_channel_2nd"/>
</dbReference>
<dbReference type="Pfam" id="PF21082">
    <property type="entry name" value="MS_channel_3rd"/>
    <property type="match status" value="1"/>
</dbReference>
<dbReference type="GO" id="GO:0005886">
    <property type="term" value="C:plasma membrane"/>
    <property type="evidence" value="ECO:0007669"/>
    <property type="project" value="UniProtKB-SubCell"/>
</dbReference>
<feature type="transmembrane region" description="Helical" evidence="7">
    <location>
        <begin position="20"/>
        <end position="46"/>
    </location>
</feature>
<dbReference type="InterPro" id="IPR023408">
    <property type="entry name" value="MscS_beta-dom_sf"/>
</dbReference>
<evidence type="ECO:0000256" key="7">
    <source>
        <dbReference type="RuleBase" id="RU369025"/>
    </source>
</evidence>
<dbReference type="EMBL" id="OCPC01000001">
    <property type="protein sequence ID" value="SOE12889.1"/>
    <property type="molecule type" value="Genomic_DNA"/>
</dbReference>
<sequence length="299" mass="32534">MDEITVNPVEILLSQLNGMIVGTVAVLPQIAVAIAVLFVTFLVSWAAKAISGRVLSRSRIRPSLKSLFQMLVGLAVWIIGIMIAAVIIFPNLTPASILAGLGIGSVAIGFAFKDTFENFLAGIIILFRKEMRIGDFVECEGLEGKVENIAVRETHIRQTDGQLVIVPNSMLFKNPITIRTDLDQRRITIICGIAYGEDVAHGRSVIENAVKSCETVIESTDRPVQIFAQAFGASSIDFEVTWWTGSKPLDVRRSRDEVIEAVKSALDSAGIEIPFPYRTLTFAEPLSLVSDSATKEGEA</sequence>
<protein>
    <recommendedName>
        <fullName evidence="7">Small-conductance mechanosensitive channel</fullName>
    </recommendedName>
</protein>
<organism evidence="10 11">
    <name type="scientific">Hoeflea halophila</name>
    <dbReference type="NCBI Taxonomy" id="714899"/>
    <lineage>
        <taxon>Bacteria</taxon>
        <taxon>Pseudomonadati</taxon>
        <taxon>Pseudomonadota</taxon>
        <taxon>Alphaproteobacteria</taxon>
        <taxon>Hyphomicrobiales</taxon>
        <taxon>Rhizobiaceae</taxon>
        <taxon>Hoeflea</taxon>
    </lineage>
</organism>
<dbReference type="PANTHER" id="PTHR30221:SF1">
    <property type="entry name" value="SMALL-CONDUCTANCE MECHANOSENSITIVE CHANNEL"/>
    <property type="match status" value="1"/>
</dbReference>
<evidence type="ECO:0000256" key="4">
    <source>
        <dbReference type="ARBA" id="ARBA00022692"/>
    </source>
</evidence>
<dbReference type="PANTHER" id="PTHR30221">
    <property type="entry name" value="SMALL-CONDUCTANCE MECHANOSENSITIVE CHANNEL"/>
    <property type="match status" value="1"/>
</dbReference>
<dbReference type="SUPFAM" id="SSF50182">
    <property type="entry name" value="Sm-like ribonucleoproteins"/>
    <property type="match status" value="1"/>
</dbReference>
<evidence type="ECO:0000313" key="11">
    <source>
        <dbReference type="Proteomes" id="UP000219465"/>
    </source>
</evidence>
<accession>A0A286I0E5</accession>
<feature type="transmembrane region" description="Helical" evidence="7">
    <location>
        <begin position="67"/>
        <end position="89"/>
    </location>
</feature>